<gene>
    <name evidence="1" type="ORF">EX895_003049</name>
</gene>
<dbReference type="Gene3D" id="1.10.150.240">
    <property type="entry name" value="Putative phosphatase, domain 2"/>
    <property type="match status" value="1"/>
</dbReference>
<sequence length="292" mass="32472">MTAATTTPMTGKVPIAHIKAVLFDMDGLLIDSEGIYTKVVNDILKPYGKEQTWEIKSNLMGKPEREATVTLLSSLWPPTKPDELYGPDCPFDIDSFLKDRNEVLLKAFKQVPEMQGATRLVQHLHKHNIPICVATGSKRGNYDIKTASLPDLFGPFADRVICGDDARLSRGKPHPDIFLLAAKEGLFSTHPNDHLTKEKLGKEWTQSLREMGQHFDEEHHLKGGESSILVFEDAKTGVQAAKAAGMHVVWVPDENLRALFSDEELGASQTLNSLLEFDPTDWGLPPFDDESK</sequence>
<dbReference type="PANTHER" id="PTHR18901">
    <property type="entry name" value="2-DEOXYGLUCOSE-6-PHOSPHATE PHOSPHATASE 2"/>
    <property type="match status" value="1"/>
</dbReference>
<dbReference type="GO" id="GO:0016791">
    <property type="term" value="F:phosphatase activity"/>
    <property type="evidence" value="ECO:0007669"/>
    <property type="project" value="TreeGrafter"/>
</dbReference>
<reference evidence="1 2" key="1">
    <citation type="submission" date="2019-05" db="EMBL/GenBank/DDBJ databases">
        <title>Sporisorium graminicola CBS 10092 draft sequencing and annotation.</title>
        <authorList>
            <person name="Solano-Gonzalez S."/>
            <person name="Caddick M.X."/>
            <person name="Darby A."/>
        </authorList>
    </citation>
    <scope>NUCLEOTIDE SEQUENCE [LARGE SCALE GENOMIC DNA]</scope>
    <source>
        <strain evidence="1 2">CBS 10092</strain>
    </source>
</reference>
<dbReference type="KEGG" id="sgra:EX895_003049"/>
<evidence type="ECO:0000313" key="2">
    <source>
        <dbReference type="Proteomes" id="UP000306050"/>
    </source>
</evidence>
<evidence type="ECO:0000313" key="1">
    <source>
        <dbReference type="EMBL" id="TKY87953.1"/>
    </source>
</evidence>
<dbReference type="AlphaFoldDB" id="A0A4U7KTX0"/>
<comment type="caution">
    <text evidence="1">The sequence shown here is derived from an EMBL/GenBank/DDBJ whole genome shotgun (WGS) entry which is preliminary data.</text>
</comment>
<dbReference type="SUPFAM" id="SSF56784">
    <property type="entry name" value="HAD-like"/>
    <property type="match status" value="1"/>
</dbReference>
<protein>
    <recommendedName>
        <fullName evidence="3">GS1 protein</fullName>
    </recommendedName>
</protein>
<name>A0A4U7KTX0_9BASI</name>
<dbReference type="SFLD" id="SFLDG01129">
    <property type="entry name" value="C1.5:_HAD__Beta-PGM__Phosphata"/>
    <property type="match status" value="1"/>
</dbReference>
<proteinExistence type="predicted"/>
<keyword evidence="2" id="KW-1185">Reference proteome</keyword>
<dbReference type="InterPro" id="IPR023214">
    <property type="entry name" value="HAD_sf"/>
</dbReference>
<dbReference type="EMBL" id="SRRM01000011">
    <property type="protein sequence ID" value="TKY87953.1"/>
    <property type="molecule type" value="Genomic_DNA"/>
</dbReference>
<dbReference type="OrthoDB" id="40579at2759"/>
<dbReference type="Proteomes" id="UP000306050">
    <property type="component" value="Chromosome SGRAM_19"/>
</dbReference>
<organism evidence="1 2">
    <name type="scientific">Sporisorium graminicola</name>
    <dbReference type="NCBI Taxonomy" id="280036"/>
    <lineage>
        <taxon>Eukaryota</taxon>
        <taxon>Fungi</taxon>
        <taxon>Dikarya</taxon>
        <taxon>Basidiomycota</taxon>
        <taxon>Ustilaginomycotina</taxon>
        <taxon>Ustilaginomycetes</taxon>
        <taxon>Ustilaginales</taxon>
        <taxon>Ustilaginaceae</taxon>
        <taxon>Sporisorium</taxon>
    </lineage>
</organism>
<dbReference type="SFLD" id="SFLDS00003">
    <property type="entry name" value="Haloacid_Dehalogenase"/>
    <property type="match status" value="1"/>
</dbReference>
<dbReference type="FunFam" id="1.10.150.240:FF:000001">
    <property type="entry name" value="Haloacid dehalogenase-like hydrolase domain"/>
    <property type="match status" value="1"/>
</dbReference>
<accession>A0A4U7KTX0</accession>
<dbReference type="InterPro" id="IPR023198">
    <property type="entry name" value="PGP-like_dom2"/>
</dbReference>
<dbReference type="InterPro" id="IPR036412">
    <property type="entry name" value="HAD-like_sf"/>
</dbReference>
<dbReference type="RefSeq" id="XP_029739938.1">
    <property type="nucleotide sequence ID" value="XM_029883647.1"/>
</dbReference>
<dbReference type="GeneID" id="40725944"/>
<dbReference type="PANTHER" id="PTHR18901:SF38">
    <property type="entry name" value="PSEUDOURIDINE-5'-PHOSPHATASE"/>
    <property type="match status" value="1"/>
</dbReference>
<dbReference type="Pfam" id="PF00702">
    <property type="entry name" value="Hydrolase"/>
    <property type="match status" value="1"/>
</dbReference>
<dbReference type="Gene3D" id="3.40.50.1000">
    <property type="entry name" value="HAD superfamily/HAD-like"/>
    <property type="match status" value="1"/>
</dbReference>
<evidence type="ECO:0008006" key="3">
    <source>
        <dbReference type="Google" id="ProtNLM"/>
    </source>
</evidence>